<sequence>MAWINSCPQYSIPLALEQHVIDIAPIPHTPLSAVVTPSTLVIYHSKSLIPVTLRKRGSECLQSHGPTTSIHLRHITVDTVNLDQLQSVNVFVRTASNFVLVFHLLINYGKSMYQVCDSGDDDRLLQNALPLASGVSRFSFSNLLKTATRSIIHGNTGINLANLEHFNYGTYDDEERNEQIPSVRLTLAKIIKMSAPLLGFWCKPNSQNLIFAYDNQEIQLLNLKSSKNETISLRDLSWYTDTTAIEYSLRHNFFMHLNSSGQLSALQFVDEPNSSGLSLKPMPLLSINYKVEAILLNPQFDLVCLQSDTDVKIYAMYFTKDIPSLRYVKKIFKFERGSAYECHWSPCGMFLTVLDTTSGKWQTISRFGSTLFDSNWILSELSSSDLDGSKMSENSDYCQISCLTVSSNARHIYLINRDSSRLYSLSLLRVHEGNQRSSLLCDDQYIIIPSQNGNSLTKYPLLPLFQKVVSRFNCINGSISKHAQRKLTGKFTLGSNEYDQLSLSYGPHLSISTPVRYGDEINQPLWFTFYNHLSEAMNFVNHFWLGDYLVAISRFHREEGNATADSNNEDLIVDELIIIGSSGSRHGAGGTYFKFDSDQIVWRHAFKSQIVNYELVDTNDKESHVLNLITNDSKIISMQISTKSPKQDSSGRRSNSKIQIRIKKTIHLSSIKHKLPIRLVRQFFSVQGKHFLFLLNNGDFFFLRNQLPDSHLENTRGPVQTNNMYDLILVKKAVEAIYLSGVQFENQEEQTKYLTLVTGKYAFFYELNDLVERVYDYEGVEYSGEKRANDEIVPIEIPHSTFLPLQMNQNGATLEISGIEFQSIIRSDKLLVKYKIGRQMVLSNFIAHDLFELDVSFDEIKRKYAGFQSFDYCLEFLLFEYLEDDNTGNKEKLQKVCELVDVTTSADSIYVNFLRKIEVRYWDKFFALLKQTPEGFMNRLIESNDVELCYSYLNVYLNFKRESESSTTLDSCTELQPILVMEDRRLITKIIGMLADAEKYDECFELCRFIKSLEPSGELLKKIRSVLA</sequence>
<comment type="subcellular location">
    <subcellularLocation>
        <location evidence="1">Membrane</location>
    </subcellularLocation>
</comment>
<name>A0AA91Q1F8_CLALS</name>
<evidence type="ECO:0000313" key="5">
    <source>
        <dbReference type="Proteomes" id="UP000195602"/>
    </source>
</evidence>
<dbReference type="KEGG" id="clus:A9F13_04g00352"/>
<dbReference type="AlphaFoldDB" id="A0AA91Q1F8"/>
<dbReference type="GO" id="GO:0000139">
    <property type="term" value="C:Golgi membrane"/>
    <property type="evidence" value="ECO:0007669"/>
    <property type="project" value="TreeGrafter"/>
</dbReference>
<comment type="caution">
    <text evidence="4">The sequence shown here is derived from an EMBL/GenBank/DDBJ whole genome shotgun (WGS) entry which is preliminary data.</text>
</comment>
<evidence type="ECO:0000259" key="3">
    <source>
        <dbReference type="Pfam" id="PF07064"/>
    </source>
</evidence>
<evidence type="ECO:0000256" key="1">
    <source>
        <dbReference type="ARBA" id="ARBA00004370"/>
    </source>
</evidence>
<accession>A0AA91Q1F8</accession>
<dbReference type="PANTHER" id="PTHR22746">
    <property type="entry name" value="RAB6A-GEF COMPLEX PARTNER PROTEIN 1"/>
    <property type="match status" value="1"/>
</dbReference>
<dbReference type="GO" id="GO:0042147">
    <property type="term" value="P:retrograde transport, endosome to Golgi"/>
    <property type="evidence" value="ECO:0007669"/>
    <property type="project" value="TreeGrafter"/>
</dbReference>
<dbReference type="InterPro" id="IPR009771">
    <property type="entry name" value="RIC1_C"/>
</dbReference>
<proteinExistence type="predicted"/>
<dbReference type="Pfam" id="PF07064">
    <property type="entry name" value="RIC1"/>
    <property type="match status" value="1"/>
</dbReference>
<dbReference type="EMBL" id="LYUB02000004">
    <property type="protein sequence ID" value="OVF09563.1"/>
    <property type="molecule type" value="Genomic_DNA"/>
</dbReference>
<dbReference type="GO" id="GO:0006886">
    <property type="term" value="P:intracellular protein transport"/>
    <property type="evidence" value="ECO:0007669"/>
    <property type="project" value="InterPro"/>
</dbReference>
<gene>
    <name evidence="4" type="ORF">A9F13_04g00352</name>
</gene>
<evidence type="ECO:0000256" key="2">
    <source>
        <dbReference type="ARBA" id="ARBA00023136"/>
    </source>
</evidence>
<dbReference type="InterPro" id="IPR040096">
    <property type="entry name" value="Ric1"/>
</dbReference>
<organism evidence="4 5">
    <name type="scientific">Clavispora lusitaniae</name>
    <name type="common">Candida lusitaniae</name>
    <dbReference type="NCBI Taxonomy" id="36911"/>
    <lineage>
        <taxon>Eukaryota</taxon>
        <taxon>Fungi</taxon>
        <taxon>Dikarya</taxon>
        <taxon>Ascomycota</taxon>
        <taxon>Saccharomycotina</taxon>
        <taxon>Pichiomycetes</taxon>
        <taxon>Metschnikowiaceae</taxon>
        <taxon>Clavispora</taxon>
    </lineage>
</organism>
<protein>
    <recommendedName>
        <fullName evidence="3">RIC1 C-terminal alpha solenoid region domain-containing protein</fullName>
    </recommendedName>
</protein>
<dbReference type="GO" id="GO:0005829">
    <property type="term" value="C:cytosol"/>
    <property type="evidence" value="ECO:0007669"/>
    <property type="project" value="TreeGrafter"/>
</dbReference>
<feature type="domain" description="RIC1 C-terminal alpha solenoid region" evidence="3">
    <location>
        <begin position="859"/>
        <end position="1023"/>
    </location>
</feature>
<dbReference type="PANTHER" id="PTHR22746:SF10">
    <property type="entry name" value="GUANINE NUCLEOTIDE EXCHANGE FACTOR SUBUNIT RIC1"/>
    <property type="match status" value="1"/>
</dbReference>
<dbReference type="GO" id="GO:0034066">
    <property type="term" value="C:Ric1-Rgp1 guanyl-nucleotide exchange factor complex"/>
    <property type="evidence" value="ECO:0007669"/>
    <property type="project" value="InterPro"/>
</dbReference>
<dbReference type="Proteomes" id="UP000195602">
    <property type="component" value="Unassembled WGS sequence"/>
</dbReference>
<evidence type="ECO:0000313" key="4">
    <source>
        <dbReference type="EMBL" id="OVF09563.1"/>
    </source>
</evidence>
<keyword evidence="2" id="KW-0472">Membrane</keyword>
<dbReference type="SUPFAM" id="SSF82171">
    <property type="entry name" value="DPP6 N-terminal domain-like"/>
    <property type="match status" value="1"/>
</dbReference>
<reference evidence="4 5" key="1">
    <citation type="submission" date="2017-04" db="EMBL/GenBank/DDBJ databases">
        <title>Draft genome of the yeast Clavispora lusitaniae type strain CBS 6936.</title>
        <authorList>
            <person name="Durrens P."/>
            <person name="Klopp C."/>
            <person name="Biteau N."/>
            <person name="Fitton-Ouhabi V."/>
            <person name="Dementhon K."/>
            <person name="Accoceberry I."/>
            <person name="Sherman D.J."/>
            <person name="Noel T."/>
        </authorList>
    </citation>
    <scope>NUCLEOTIDE SEQUENCE [LARGE SCALE GENOMIC DNA]</scope>
    <source>
        <strain evidence="4 5">CBS 6936</strain>
    </source>
</reference>